<feature type="compositionally biased region" description="Basic and acidic residues" evidence="1">
    <location>
        <begin position="182"/>
        <end position="198"/>
    </location>
</feature>
<comment type="caution">
    <text evidence="3">The sequence shown here is derived from an EMBL/GenBank/DDBJ whole genome shotgun (WGS) entry which is preliminary data.</text>
</comment>
<feature type="domain" description="MobA/VirD2-like nuclease" evidence="2">
    <location>
        <begin position="71"/>
        <end position="166"/>
    </location>
</feature>
<sequence length="378" mass="42360">MIGKILRGRRVQGLIRYLYGPGRFNEHRDPHIVAGFDAPSSLEPEISADGKRDFRRLDGLMRQPLALLGERNHPRPVWHLPLRAHPDDPVLTDAQWADIAAEVMHRTGLAPSGDMEAVRWFALRHADDHIHIVATLARQDGTRPNVWNDGYRVREACRVVEQRYGLHRTAPADRTPARRAKRGETEKAHRNKKSEPARHTLRRQVLTAAASARTEPEFFDLLETEGVLVRKRLSTRAPDQVTGYAVALADDLNSRGEPIWYGGGKLAADLTLQKLRHRWIGQGQSPGLSPPEGLLSEPSVRVLLRDVVRAAAARSQNAEEFLERLETQGLQVKRRFSQRNPDELTGYAVALSGATGGPVWYAGGRLASELTLPRLQRQ</sequence>
<evidence type="ECO:0000259" key="2">
    <source>
        <dbReference type="Pfam" id="PF03432"/>
    </source>
</evidence>
<name>A0ABW3CRG7_9ACTN</name>
<reference evidence="4" key="1">
    <citation type="journal article" date="2019" name="Int. J. Syst. Evol. Microbiol.">
        <title>The Global Catalogue of Microorganisms (GCM) 10K type strain sequencing project: providing services to taxonomists for standard genome sequencing and annotation.</title>
        <authorList>
            <consortium name="The Broad Institute Genomics Platform"/>
            <consortium name="The Broad Institute Genome Sequencing Center for Infectious Disease"/>
            <person name="Wu L."/>
            <person name="Ma J."/>
        </authorList>
    </citation>
    <scope>NUCLEOTIDE SEQUENCE [LARGE SCALE GENOMIC DNA]</scope>
    <source>
        <strain evidence="4">JCM 31696</strain>
    </source>
</reference>
<evidence type="ECO:0000313" key="3">
    <source>
        <dbReference type="EMBL" id="MFD0857143.1"/>
    </source>
</evidence>
<dbReference type="EMBL" id="JBHTIR010004367">
    <property type="protein sequence ID" value="MFD0857143.1"/>
    <property type="molecule type" value="Genomic_DNA"/>
</dbReference>
<feature type="non-terminal residue" evidence="3">
    <location>
        <position position="378"/>
    </location>
</feature>
<dbReference type="InterPro" id="IPR005094">
    <property type="entry name" value="Endonuclease_MobA/VirD2"/>
</dbReference>
<feature type="region of interest" description="Disordered" evidence="1">
    <location>
        <begin position="167"/>
        <end position="199"/>
    </location>
</feature>
<evidence type="ECO:0000313" key="4">
    <source>
        <dbReference type="Proteomes" id="UP001597083"/>
    </source>
</evidence>
<keyword evidence="4" id="KW-1185">Reference proteome</keyword>
<accession>A0ABW3CRG7</accession>
<dbReference type="Proteomes" id="UP001597083">
    <property type="component" value="Unassembled WGS sequence"/>
</dbReference>
<proteinExistence type="predicted"/>
<dbReference type="Pfam" id="PF03432">
    <property type="entry name" value="Relaxase"/>
    <property type="match status" value="1"/>
</dbReference>
<gene>
    <name evidence="3" type="ORF">ACFQ07_33365</name>
</gene>
<protein>
    <submittedName>
        <fullName evidence="3">Relaxase/mobilization nuclease domain-containing protein</fullName>
    </submittedName>
</protein>
<organism evidence="3 4">
    <name type="scientific">Actinomadura adrarensis</name>
    <dbReference type="NCBI Taxonomy" id="1819600"/>
    <lineage>
        <taxon>Bacteria</taxon>
        <taxon>Bacillati</taxon>
        <taxon>Actinomycetota</taxon>
        <taxon>Actinomycetes</taxon>
        <taxon>Streptosporangiales</taxon>
        <taxon>Thermomonosporaceae</taxon>
        <taxon>Actinomadura</taxon>
    </lineage>
</organism>
<evidence type="ECO:0000256" key="1">
    <source>
        <dbReference type="SAM" id="MobiDB-lite"/>
    </source>
</evidence>